<organism evidence="1 2">
    <name type="scientific">Paraherbaspirillum soli</name>
    <dbReference type="NCBI Taxonomy" id="631222"/>
    <lineage>
        <taxon>Bacteria</taxon>
        <taxon>Pseudomonadati</taxon>
        <taxon>Pseudomonadota</taxon>
        <taxon>Betaproteobacteria</taxon>
        <taxon>Burkholderiales</taxon>
        <taxon>Oxalobacteraceae</taxon>
        <taxon>Paraherbaspirillum</taxon>
    </lineage>
</organism>
<protein>
    <submittedName>
        <fullName evidence="1">Uncharacterized protein</fullName>
    </submittedName>
</protein>
<name>A0ABW0MDW1_9BURK</name>
<comment type="caution">
    <text evidence="1">The sequence shown here is derived from an EMBL/GenBank/DDBJ whole genome shotgun (WGS) entry which is preliminary data.</text>
</comment>
<reference evidence="2" key="1">
    <citation type="journal article" date="2019" name="Int. J. Syst. Evol. Microbiol.">
        <title>The Global Catalogue of Microorganisms (GCM) 10K type strain sequencing project: providing services to taxonomists for standard genome sequencing and annotation.</title>
        <authorList>
            <consortium name="The Broad Institute Genomics Platform"/>
            <consortium name="The Broad Institute Genome Sequencing Center for Infectious Disease"/>
            <person name="Wu L."/>
            <person name="Ma J."/>
        </authorList>
    </citation>
    <scope>NUCLEOTIDE SEQUENCE [LARGE SCALE GENOMIC DNA]</scope>
    <source>
        <strain evidence="2">JCM 17066</strain>
    </source>
</reference>
<proteinExistence type="predicted"/>
<accession>A0ABW0MDW1</accession>
<dbReference type="RefSeq" id="WP_378998201.1">
    <property type="nucleotide sequence ID" value="NZ_JBHSMT010000026.1"/>
</dbReference>
<keyword evidence="2" id="KW-1185">Reference proteome</keyword>
<dbReference type="Proteomes" id="UP001596045">
    <property type="component" value="Unassembled WGS sequence"/>
</dbReference>
<evidence type="ECO:0000313" key="1">
    <source>
        <dbReference type="EMBL" id="MFC5475096.1"/>
    </source>
</evidence>
<evidence type="ECO:0000313" key="2">
    <source>
        <dbReference type="Proteomes" id="UP001596045"/>
    </source>
</evidence>
<gene>
    <name evidence="1" type="ORF">ACFPM8_14130</name>
</gene>
<sequence>MVKKDFWRPVQMRFSAMTQIEKLSWLSQLLYVLSMLARDTYEVGTDDVARPADLRRFNELIHRVATFQKKVAKDKDYEMPEYRIFRASG</sequence>
<dbReference type="EMBL" id="JBHSMT010000026">
    <property type="protein sequence ID" value="MFC5475096.1"/>
    <property type="molecule type" value="Genomic_DNA"/>
</dbReference>